<dbReference type="SUPFAM" id="SSF51735">
    <property type="entry name" value="NAD(P)-binding Rossmann-fold domains"/>
    <property type="match status" value="1"/>
</dbReference>
<dbReference type="OrthoDB" id="10254221at2759"/>
<name>A0A163K0M2_ABSGL</name>
<reference evidence="2" key="1">
    <citation type="submission" date="2016-04" db="EMBL/GenBank/DDBJ databases">
        <authorList>
            <person name="Evans L.H."/>
            <person name="Alamgir A."/>
            <person name="Owens N."/>
            <person name="Weber N.D."/>
            <person name="Virtaneva K."/>
            <person name="Barbian K."/>
            <person name="Babar A."/>
            <person name="Rosenke K."/>
        </authorList>
    </citation>
    <scope>NUCLEOTIDE SEQUENCE [LARGE SCALE GENOMIC DNA]</scope>
    <source>
        <strain evidence="2">CBS 101.48</strain>
    </source>
</reference>
<dbReference type="InterPro" id="IPR051604">
    <property type="entry name" value="Ergot_Alk_Oxidoreductase"/>
</dbReference>
<protein>
    <recommendedName>
        <fullName evidence="1">NmrA-like domain-containing protein</fullName>
    </recommendedName>
</protein>
<dbReference type="AlphaFoldDB" id="A0A163K0M2"/>
<evidence type="ECO:0000313" key="3">
    <source>
        <dbReference type="Proteomes" id="UP000078561"/>
    </source>
</evidence>
<dbReference type="Gene3D" id="3.40.50.720">
    <property type="entry name" value="NAD(P)-binding Rossmann-like Domain"/>
    <property type="match status" value="1"/>
</dbReference>
<gene>
    <name evidence="2" type="primary">ABSGL_10305.1 scaffold 11921</name>
</gene>
<sequence>MSSTTGERVFIIGGTGNTGAAAVRDLVAKRIPVTLYARNPDKAASLFSTPGDEAAFKVVQGDLQDLASLKNALPGHTRLLVVVADLVNMVEIKKAVALAAYAAGIKQIVDISSISVTAPWRSTYIGNLHQVSEQAILAAASAHNAHVVTLRPTRFLSNLIVFDRPGPTAFVDSADPDAPQGWISPNDIGALAAVVLSEDIKKHGNGVYELVGDVVTANQRAEIFTRVLGRPIAYQRLSALDRYNGLQKHLPFLPFLMLYDWAIMQDRSPAISQGLAILLGREPETFEAFLQANKKAIE</sequence>
<dbReference type="PANTHER" id="PTHR43162:SF1">
    <property type="entry name" value="PRESTALK A DIFFERENTIATION PROTEIN A"/>
    <property type="match status" value="1"/>
</dbReference>
<dbReference type="Proteomes" id="UP000078561">
    <property type="component" value="Unassembled WGS sequence"/>
</dbReference>
<dbReference type="EMBL" id="LT554386">
    <property type="protein sequence ID" value="SAM04441.1"/>
    <property type="molecule type" value="Genomic_DNA"/>
</dbReference>
<dbReference type="InterPro" id="IPR008030">
    <property type="entry name" value="NmrA-like"/>
</dbReference>
<dbReference type="OMA" id="EPQEFMS"/>
<dbReference type="Pfam" id="PF05368">
    <property type="entry name" value="NmrA"/>
    <property type="match status" value="1"/>
</dbReference>
<keyword evidence="3" id="KW-1185">Reference proteome</keyword>
<accession>A0A163K0M2</accession>
<dbReference type="InterPro" id="IPR036291">
    <property type="entry name" value="NAD(P)-bd_dom_sf"/>
</dbReference>
<evidence type="ECO:0000313" key="2">
    <source>
        <dbReference type="EMBL" id="SAM04441.1"/>
    </source>
</evidence>
<organism evidence="2">
    <name type="scientific">Absidia glauca</name>
    <name type="common">Pin mould</name>
    <dbReference type="NCBI Taxonomy" id="4829"/>
    <lineage>
        <taxon>Eukaryota</taxon>
        <taxon>Fungi</taxon>
        <taxon>Fungi incertae sedis</taxon>
        <taxon>Mucoromycota</taxon>
        <taxon>Mucoromycotina</taxon>
        <taxon>Mucoromycetes</taxon>
        <taxon>Mucorales</taxon>
        <taxon>Cunninghamellaceae</taxon>
        <taxon>Absidia</taxon>
    </lineage>
</organism>
<proteinExistence type="predicted"/>
<dbReference type="STRING" id="4829.A0A163K0M2"/>
<evidence type="ECO:0000259" key="1">
    <source>
        <dbReference type="Pfam" id="PF05368"/>
    </source>
</evidence>
<dbReference type="InParanoid" id="A0A163K0M2"/>
<feature type="domain" description="NmrA-like" evidence="1">
    <location>
        <begin position="7"/>
        <end position="240"/>
    </location>
</feature>
<dbReference type="PANTHER" id="PTHR43162">
    <property type="match status" value="1"/>
</dbReference>